<dbReference type="AlphaFoldDB" id="A0A0M0I0E9"/>
<keyword evidence="7" id="KW-0998">Cell outer membrane</keyword>
<organism evidence="9 10">
    <name type="scientific">Vibrio hepatarius</name>
    <dbReference type="NCBI Taxonomy" id="171383"/>
    <lineage>
        <taxon>Bacteria</taxon>
        <taxon>Pseudomonadati</taxon>
        <taxon>Pseudomonadota</taxon>
        <taxon>Gammaproteobacteria</taxon>
        <taxon>Vibrionales</taxon>
        <taxon>Vibrionaceae</taxon>
        <taxon>Vibrio</taxon>
        <taxon>Vibrio oreintalis group</taxon>
    </lineage>
</organism>
<evidence type="ECO:0000256" key="8">
    <source>
        <dbReference type="SAM" id="SignalP"/>
    </source>
</evidence>
<dbReference type="Gene3D" id="1.20.1600.10">
    <property type="entry name" value="Outer membrane efflux proteins (OEP)"/>
    <property type="match status" value="1"/>
</dbReference>
<evidence type="ECO:0000256" key="1">
    <source>
        <dbReference type="ARBA" id="ARBA00004442"/>
    </source>
</evidence>
<evidence type="ECO:0000256" key="6">
    <source>
        <dbReference type="ARBA" id="ARBA00023136"/>
    </source>
</evidence>
<proteinExistence type="inferred from homology"/>
<comment type="subcellular location">
    <subcellularLocation>
        <location evidence="1">Cell outer membrane</location>
    </subcellularLocation>
</comment>
<dbReference type="SUPFAM" id="SSF56954">
    <property type="entry name" value="Outer membrane efflux proteins (OEP)"/>
    <property type="match status" value="1"/>
</dbReference>
<evidence type="ECO:0000256" key="7">
    <source>
        <dbReference type="ARBA" id="ARBA00023237"/>
    </source>
</evidence>
<name>A0A0M0I0E9_9VIBR</name>
<keyword evidence="6" id="KW-0472">Membrane</keyword>
<evidence type="ECO:0000313" key="9">
    <source>
        <dbReference type="EMBL" id="KOO07800.1"/>
    </source>
</evidence>
<dbReference type="RefSeq" id="WP_053408998.1">
    <property type="nucleotide sequence ID" value="NZ_DAIPHI010000024.1"/>
</dbReference>
<evidence type="ECO:0000313" key="10">
    <source>
        <dbReference type="Proteomes" id="UP000037530"/>
    </source>
</evidence>
<dbReference type="NCBIfam" id="NF007002">
    <property type="entry name" value="PRK09465.1"/>
    <property type="match status" value="1"/>
</dbReference>
<feature type="chain" id="PRO_5005600452" evidence="8">
    <location>
        <begin position="23"/>
        <end position="434"/>
    </location>
</feature>
<keyword evidence="10" id="KW-1185">Reference proteome</keyword>
<dbReference type="Proteomes" id="UP000037530">
    <property type="component" value="Unassembled WGS sequence"/>
</dbReference>
<comment type="similarity">
    <text evidence="2">Belongs to the outer membrane factor (OMF) (TC 1.B.17) family.</text>
</comment>
<protein>
    <submittedName>
        <fullName evidence="9">Outer membrane channel protein</fullName>
    </submittedName>
</protein>
<dbReference type="PANTHER" id="PTHR30026">
    <property type="entry name" value="OUTER MEMBRANE PROTEIN TOLC"/>
    <property type="match status" value="1"/>
</dbReference>
<evidence type="ECO:0000256" key="5">
    <source>
        <dbReference type="ARBA" id="ARBA00022692"/>
    </source>
</evidence>
<dbReference type="OrthoDB" id="9813458at2"/>
<evidence type="ECO:0000256" key="2">
    <source>
        <dbReference type="ARBA" id="ARBA00007613"/>
    </source>
</evidence>
<keyword evidence="4" id="KW-1134">Transmembrane beta strand</keyword>
<evidence type="ECO:0000256" key="4">
    <source>
        <dbReference type="ARBA" id="ARBA00022452"/>
    </source>
</evidence>
<dbReference type="NCBIfam" id="TIGR01844">
    <property type="entry name" value="type_I_sec_TolC"/>
    <property type="match status" value="1"/>
</dbReference>
<dbReference type="PATRIC" id="fig|171383.3.peg.2092"/>
<dbReference type="GO" id="GO:0009279">
    <property type="term" value="C:cell outer membrane"/>
    <property type="evidence" value="ECO:0007669"/>
    <property type="project" value="UniProtKB-SubCell"/>
</dbReference>
<dbReference type="STRING" id="171383.AKJ31_10240"/>
<gene>
    <name evidence="9" type="primary">tolC</name>
    <name evidence="9" type="ORF">AKJ31_10240</name>
</gene>
<keyword evidence="3" id="KW-0813">Transport</keyword>
<feature type="signal peptide" evidence="8">
    <location>
        <begin position="1"/>
        <end position="22"/>
    </location>
</feature>
<dbReference type="InterPro" id="IPR010130">
    <property type="entry name" value="T1SS_OMP_TolC"/>
</dbReference>
<accession>A0A0M0I0E9</accession>
<dbReference type="EMBL" id="LHPI01000008">
    <property type="protein sequence ID" value="KOO07800.1"/>
    <property type="molecule type" value="Genomic_DNA"/>
</dbReference>
<comment type="caution">
    <text evidence="9">The sequence shown here is derived from an EMBL/GenBank/DDBJ whole genome shotgun (WGS) entry which is preliminary data.</text>
</comment>
<dbReference type="GO" id="GO:0015288">
    <property type="term" value="F:porin activity"/>
    <property type="evidence" value="ECO:0007669"/>
    <property type="project" value="TreeGrafter"/>
</dbReference>
<reference evidence="10" key="1">
    <citation type="submission" date="2015-08" db="EMBL/GenBank/DDBJ databases">
        <title>Vibrio galatheae sp. nov., a novel member of the Vibrionaceae family isolated from the Solomon Islands.</title>
        <authorList>
            <person name="Giubergia S."/>
            <person name="Machado H."/>
            <person name="Mateiu R.V."/>
            <person name="Gram L."/>
        </authorList>
    </citation>
    <scope>NUCLEOTIDE SEQUENCE [LARGE SCALE GENOMIC DNA]</scope>
    <source>
        <strain evidence="10">DSM 19134</strain>
    </source>
</reference>
<evidence type="ECO:0000256" key="3">
    <source>
        <dbReference type="ARBA" id="ARBA00022448"/>
    </source>
</evidence>
<dbReference type="InterPro" id="IPR058622">
    <property type="entry name" value="TolC"/>
</dbReference>
<dbReference type="GO" id="GO:1990281">
    <property type="term" value="C:efflux pump complex"/>
    <property type="evidence" value="ECO:0007669"/>
    <property type="project" value="TreeGrafter"/>
</dbReference>
<keyword evidence="5" id="KW-0812">Transmembrane</keyword>
<keyword evidence="8" id="KW-0732">Signal</keyword>
<sequence>MKKLLPLFVSAALGSLSATAYADTLADIYNQAKENDPTLLSAAAQRDAAFEAVTSSRSTLLPQITLNAGYNINRSDEDTRDSDKFTAGINFSQELYQRSSWVTLDVAEKSARQSDASYAAIQQALILRVSQAYFEVLRAQDNLVFVQAEKAAVGRQLEQTKQRFEVGLSAITDVHDAQAQYDAVLADEVLARNDLNNSYEGLREITGQEHSDLDVLDTRRFSASKPSTPINQLIEEAQQKNLNLLSARIAQDVAKDQISLASSGHLPSLTLDGGYNYTDESNDNTATYDASDFSVGVNLAVPLYTGGNTTSLTKQAEYNYVAASQDLEASYRSVVRDVRAFNNNISASIGALRAYEQTVVSAKSALEATEAGFDVGTRTIVDVLDSTRRLYDANKSLSNARYDYILSVLQLRQAVGTLSEQDILDIDSGLKSAK</sequence>
<dbReference type="PANTHER" id="PTHR30026:SF20">
    <property type="entry name" value="OUTER MEMBRANE PROTEIN TOLC"/>
    <property type="match status" value="1"/>
</dbReference>
<dbReference type="Pfam" id="PF02321">
    <property type="entry name" value="OEP"/>
    <property type="match status" value="2"/>
</dbReference>
<dbReference type="GO" id="GO:0015562">
    <property type="term" value="F:efflux transmembrane transporter activity"/>
    <property type="evidence" value="ECO:0007669"/>
    <property type="project" value="InterPro"/>
</dbReference>
<dbReference type="InterPro" id="IPR051906">
    <property type="entry name" value="TolC-like"/>
</dbReference>
<dbReference type="InterPro" id="IPR003423">
    <property type="entry name" value="OMP_efflux"/>
</dbReference>